<keyword evidence="2" id="KW-1185">Reference proteome</keyword>
<accession>A0A1I2QS95</accession>
<gene>
    <name evidence="1" type="ORF">SAMN05660649_01273</name>
</gene>
<reference evidence="2" key="1">
    <citation type="submission" date="2016-10" db="EMBL/GenBank/DDBJ databases">
        <authorList>
            <person name="Varghese N."/>
            <person name="Submissions S."/>
        </authorList>
    </citation>
    <scope>NUCLEOTIDE SEQUENCE [LARGE SCALE GENOMIC DNA]</scope>
    <source>
        <strain evidence="2">DSM 17038</strain>
    </source>
</reference>
<protein>
    <submittedName>
        <fullName evidence="1">Uncharacterized protein</fullName>
    </submittedName>
</protein>
<dbReference type="EMBL" id="FOOX01000003">
    <property type="protein sequence ID" value="SFG28516.1"/>
    <property type="molecule type" value="Genomic_DNA"/>
</dbReference>
<evidence type="ECO:0000313" key="1">
    <source>
        <dbReference type="EMBL" id="SFG28516.1"/>
    </source>
</evidence>
<evidence type="ECO:0000313" key="2">
    <source>
        <dbReference type="Proteomes" id="UP000199337"/>
    </source>
</evidence>
<dbReference type="RefSeq" id="WP_092469791.1">
    <property type="nucleotide sequence ID" value="NZ_FOOX01000003.1"/>
</dbReference>
<proteinExistence type="predicted"/>
<organism evidence="1 2">
    <name type="scientific">Desulfotruncus arcticus DSM 17038</name>
    <dbReference type="NCBI Taxonomy" id="1121424"/>
    <lineage>
        <taxon>Bacteria</taxon>
        <taxon>Bacillati</taxon>
        <taxon>Bacillota</taxon>
        <taxon>Clostridia</taxon>
        <taxon>Eubacteriales</taxon>
        <taxon>Desulfallaceae</taxon>
        <taxon>Desulfotruncus</taxon>
    </lineage>
</organism>
<sequence>MKEEAAELGDKLKFAFGDQVETSFIDVSTSEIKNYPEIEKILTNVRLPLTVINGQPRFHGGLGVDMIADAIKELNAK</sequence>
<name>A0A1I2QS95_9FIRM</name>
<dbReference type="OrthoDB" id="1808585at2"/>
<dbReference type="AlphaFoldDB" id="A0A1I2QS95"/>
<dbReference type="Proteomes" id="UP000199337">
    <property type="component" value="Unassembled WGS sequence"/>
</dbReference>